<keyword evidence="1" id="KW-1133">Transmembrane helix</keyword>
<sequence length="133" mass="15007">MCFELHVWIFSYVCLFCLFFFQSILLPFSNVDQLDFQFVLAFAIAFASDCLFAQQYLLYKSGVIMTSQVGFQILIAFYARNFRELDAGSPSLYVCSAFSCKLEFLSLPNSTSSCALLIVLLIDLVSIPNSILV</sequence>
<organism evidence="2 3">
    <name type="scientific">Opisthorchis viverrini</name>
    <name type="common">Southeast Asian liver fluke</name>
    <dbReference type="NCBI Taxonomy" id="6198"/>
    <lineage>
        <taxon>Eukaryota</taxon>
        <taxon>Metazoa</taxon>
        <taxon>Spiralia</taxon>
        <taxon>Lophotrochozoa</taxon>
        <taxon>Platyhelminthes</taxon>
        <taxon>Trematoda</taxon>
        <taxon>Digenea</taxon>
        <taxon>Opisthorchiida</taxon>
        <taxon>Opisthorchiata</taxon>
        <taxon>Opisthorchiidae</taxon>
        <taxon>Opisthorchis</taxon>
    </lineage>
</organism>
<protein>
    <submittedName>
        <fullName evidence="2">Uncharacterized protein</fullName>
    </submittedName>
</protein>
<dbReference type="GeneID" id="20327603"/>
<accession>A0A074ZP61</accession>
<evidence type="ECO:0000256" key="1">
    <source>
        <dbReference type="SAM" id="Phobius"/>
    </source>
</evidence>
<feature type="transmembrane region" description="Helical" evidence="1">
    <location>
        <begin position="6"/>
        <end position="26"/>
    </location>
</feature>
<evidence type="ECO:0000313" key="2">
    <source>
        <dbReference type="EMBL" id="KER29158.1"/>
    </source>
</evidence>
<proteinExistence type="predicted"/>
<gene>
    <name evidence="2" type="ORF">T265_13436</name>
</gene>
<reference evidence="2 3" key="1">
    <citation type="submission" date="2013-11" db="EMBL/GenBank/DDBJ databases">
        <title>Opisthorchis viverrini - life in the bile duct.</title>
        <authorList>
            <person name="Young N.D."/>
            <person name="Nagarajan N."/>
            <person name="Lin S.J."/>
            <person name="Korhonen P.K."/>
            <person name="Jex A.R."/>
            <person name="Hall R.S."/>
            <person name="Safavi-Hemami H."/>
            <person name="Kaewkong W."/>
            <person name="Bertrand D."/>
            <person name="Gao S."/>
            <person name="Seet Q."/>
            <person name="Wongkham S."/>
            <person name="Teh B.T."/>
            <person name="Wongkham C."/>
            <person name="Intapan P.M."/>
            <person name="Maleewong W."/>
            <person name="Yang X."/>
            <person name="Hu M."/>
            <person name="Wang Z."/>
            <person name="Hofmann A."/>
            <person name="Sternberg P.W."/>
            <person name="Tan P."/>
            <person name="Wang J."/>
            <person name="Gasser R.B."/>
        </authorList>
    </citation>
    <scope>NUCLEOTIDE SEQUENCE [LARGE SCALE GENOMIC DNA]</scope>
</reference>
<dbReference type="KEGG" id="ovi:T265_13436"/>
<dbReference type="Proteomes" id="UP000054324">
    <property type="component" value="Unassembled WGS sequence"/>
</dbReference>
<dbReference type="AlphaFoldDB" id="A0A074ZP61"/>
<dbReference type="EMBL" id="KL596684">
    <property type="protein sequence ID" value="KER29158.1"/>
    <property type="molecule type" value="Genomic_DNA"/>
</dbReference>
<name>A0A074ZP61_OPIVI</name>
<keyword evidence="1" id="KW-0812">Transmembrane</keyword>
<evidence type="ECO:0000313" key="3">
    <source>
        <dbReference type="Proteomes" id="UP000054324"/>
    </source>
</evidence>
<dbReference type="RefSeq" id="XP_009167117.1">
    <property type="nucleotide sequence ID" value="XM_009168853.1"/>
</dbReference>
<keyword evidence="3" id="KW-1185">Reference proteome</keyword>
<dbReference type="CTD" id="20327603"/>
<keyword evidence="1" id="KW-0472">Membrane</keyword>
<feature type="transmembrane region" description="Helical" evidence="1">
    <location>
        <begin position="38"/>
        <end position="57"/>
    </location>
</feature>